<evidence type="ECO:0000313" key="2">
    <source>
        <dbReference type="Proteomes" id="UP000814128"/>
    </source>
</evidence>
<reference evidence="1" key="2">
    <citation type="journal article" date="2022" name="New Phytol.">
        <title>Evolutionary transition to the ectomycorrhizal habit in the genomes of a hyperdiverse lineage of mushroom-forming fungi.</title>
        <authorList>
            <person name="Looney B."/>
            <person name="Miyauchi S."/>
            <person name="Morin E."/>
            <person name="Drula E."/>
            <person name="Courty P.E."/>
            <person name="Kohler A."/>
            <person name="Kuo A."/>
            <person name="LaButti K."/>
            <person name="Pangilinan J."/>
            <person name="Lipzen A."/>
            <person name="Riley R."/>
            <person name="Andreopoulos W."/>
            <person name="He G."/>
            <person name="Johnson J."/>
            <person name="Nolan M."/>
            <person name="Tritt A."/>
            <person name="Barry K.W."/>
            <person name="Grigoriev I.V."/>
            <person name="Nagy L.G."/>
            <person name="Hibbett D."/>
            <person name="Henrissat B."/>
            <person name="Matheny P.B."/>
            <person name="Labbe J."/>
            <person name="Martin F.M."/>
        </authorList>
    </citation>
    <scope>NUCLEOTIDE SEQUENCE</scope>
    <source>
        <strain evidence="1">EC-137</strain>
    </source>
</reference>
<evidence type="ECO:0000313" key="1">
    <source>
        <dbReference type="EMBL" id="KAI0031392.1"/>
    </source>
</evidence>
<comment type="caution">
    <text evidence="1">The sequence shown here is derived from an EMBL/GenBank/DDBJ whole genome shotgun (WGS) entry which is preliminary data.</text>
</comment>
<gene>
    <name evidence="1" type="ORF">K488DRAFT_79095</name>
</gene>
<dbReference type="EMBL" id="MU273582">
    <property type="protein sequence ID" value="KAI0031392.1"/>
    <property type="molecule type" value="Genomic_DNA"/>
</dbReference>
<organism evidence="1 2">
    <name type="scientific">Vararia minispora EC-137</name>
    <dbReference type="NCBI Taxonomy" id="1314806"/>
    <lineage>
        <taxon>Eukaryota</taxon>
        <taxon>Fungi</taxon>
        <taxon>Dikarya</taxon>
        <taxon>Basidiomycota</taxon>
        <taxon>Agaricomycotina</taxon>
        <taxon>Agaricomycetes</taxon>
        <taxon>Russulales</taxon>
        <taxon>Lachnocladiaceae</taxon>
        <taxon>Vararia</taxon>
    </lineage>
</organism>
<reference evidence="1" key="1">
    <citation type="submission" date="2021-02" db="EMBL/GenBank/DDBJ databases">
        <authorList>
            <consortium name="DOE Joint Genome Institute"/>
            <person name="Ahrendt S."/>
            <person name="Looney B.P."/>
            <person name="Miyauchi S."/>
            <person name="Morin E."/>
            <person name="Drula E."/>
            <person name="Courty P.E."/>
            <person name="Chicoki N."/>
            <person name="Fauchery L."/>
            <person name="Kohler A."/>
            <person name="Kuo A."/>
            <person name="Labutti K."/>
            <person name="Pangilinan J."/>
            <person name="Lipzen A."/>
            <person name="Riley R."/>
            <person name="Andreopoulos W."/>
            <person name="He G."/>
            <person name="Johnson J."/>
            <person name="Barry K.W."/>
            <person name="Grigoriev I.V."/>
            <person name="Nagy L."/>
            <person name="Hibbett D."/>
            <person name="Henrissat B."/>
            <person name="Matheny P.B."/>
            <person name="Labbe J."/>
            <person name="Martin F."/>
        </authorList>
    </citation>
    <scope>NUCLEOTIDE SEQUENCE</scope>
    <source>
        <strain evidence="1">EC-137</strain>
    </source>
</reference>
<proteinExistence type="predicted"/>
<dbReference type="Proteomes" id="UP000814128">
    <property type="component" value="Unassembled WGS sequence"/>
</dbReference>
<sequence>MSDAKRVEGDSIDVPVDNIPYIERTRTSPEEQQAKLDAALQIDPGLQAWTIRAVQFYLIVLCACCCSGDSGFDGTVMGGINAMKQYQEYFGMSEAGASTSIVFGIYTVAALPASYFPDKFGRRVAMCAGNCITIIGSAITATATTRSTFIGGRFLTGMGTAAANAGAKAFLAEITPPKSRGLFLGFLNSFFYVGQITATGMMVATGRWNDNLSWRLPLWIQLVPAVLNVTFVFLLPESPRWLYTVGKTGQARNVLAELHSSTADPHSPLVDLEMDEIEETIRAGGADKRWWDYRSLFHTAVDRRRTFTVMMMGAFGQLAGNNLITYFLPVLLGAAGITSQNRKLTLNFVNSITSYAGALTGCAIVDRVGRRRLLISCMCACVACLAIVTGLLSGGTDNTTRSNAGISFIYLFMVAYSFGWTPMQGIYATEILAYETRAKGLAFLNIVSQCASLINTFALPIALTRIKWKVYIIFLAWDMFEIIMLYLFLVETKGLTLEEIEEVFAQRDPRKYSIALRTQVKSSAPGRL</sequence>
<protein>
    <submittedName>
        <fullName evidence="1">General substrate transporter</fullName>
    </submittedName>
</protein>
<name>A0ACB8QI97_9AGAM</name>
<keyword evidence="2" id="KW-1185">Reference proteome</keyword>
<accession>A0ACB8QI97</accession>